<comment type="caution">
    <text evidence="1">The sequence shown here is derived from an EMBL/GenBank/DDBJ whole genome shotgun (WGS) entry which is preliminary data.</text>
</comment>
<proteinExistence type="predicted"/>
<keyword evidence="2" id="KW-1185">Reference proteome</keyword>
<protein>
    <submittedName>
        <fullName evidence="1">Uncharacterized protein</fullName>
    </submittedName>
</protein>
<evidence type="ECO:0000313" key="1">
    <source>
        <dbReference type="EMBL" id="MBG0741352.1"/>
    </source>
</evidence>
<evidence type="ECO:0000313" key="2">
    <source>
        <dbReference type="Proteomes" id="UP000655366"/>
    </source>
</evidence>
<gene>
    <name evidence="1" type="ORF">IV500_18470</name>
</gene>
<name>A0A931CMK2_9MICC</name>
<dbReference type="Proteomes" id="UP000655366">
    <property type="component" value="Unassembled WGS sequence"/>
</dbReference>
<sequence>MEENLVELCMSLINPLDCEVGYAVVANLSASSMIQLARKLATDSNAVKDEERAEVQAMLTEAKAALEQRNKILHASVGELMFEGKTAFRHRTKKGPGASGPQPRWETTLRGLEELDEIGARLFRVSEDLWGYVNLPAEEVLTVLPLEPEQAPD</sequence>
<dbReference type="EMBL" id="JADNYM010000029">
    <property type="protein sequence ID" value="MBG0741352.1"/>
    <property type="molecule type" value="Genomic_DNA"/>
</dbReference>
<accession>A0A931CMK2</accession>
<reference evidence="1 2" key="1">
    <citation type="submission" date="2020-11" db="EMBL/GenBank/DDBJ databases">
        <title>Arthrobacter antarcticus sp. nov., isolated from Antarctic Soil.</title>
        <authorList>
            <person name="Li J."/>
        </authorList>
    </citation>
    <scope>NUCLEOTIDE SEQUENCE [LARGE SCALE GENOMIC DNA]</scope>
    <source>
        <strain evidence="1 2">Z1-20</strain>
    </source>
</reference>
<organism evidence="1 2">
    <name type="scientific">Arthrobacter terrae</name>
    <dbReference type="NCBI Taxonomy" id="2935737"/>
    <lineage>
        <taxon>Bacteria</taxon>
        <taxon>Bacillati</taxon>
        <taxon>Actinomycetota</taxon>
        <taxon>Actinomycetes</taxon>
        <taxon>Micrococcales</taxon>
        <taxon>Micrococcaceae</taxon>
        <taxon>Arthrobacter</taxon>
    </lineage>
</organism>
<dbReference type="AlphaFoldDB" id="A0A931CMK2"/>
<dbReference type="RefSeq" id="WP_230855169.1">
    <property type="nucleotide sequence ID" value="NZ_JADNYM010000029.1"/>
</dbReference>